<dbReference type="GO" id="GO:0016758">
    <property type="term" value="F:hexosyltransferase activity"/>
    <property type="evidence" value="ECO:0007669"/>
    <property type="project" value="UniProtKB-ARBA"/>
</dbReference>
<dbReference type="SUPFAM" id="SSF53448">
    <property type="entry name" value="Nucleotide-diphospho-sugar transferases"/>
    <property type="match status" value="1"/>
</dbReference>
<evidence type="ECO:0000259" key="1">
    <source>
        <dbReference type="Pfam" id="PF00535"/>
    </source>
</evidence>
<gene>
    <name evidence="2" type="ORF">SAMN06265368_3258</name>
</gene>
<evidence type="ECO:0000313" key="3">
    <source>
        <dbReference type="Proteomes" id="UP000219439"/>
    </source>
</evidence>
<dbReference type="Pfam" id="PF00535">
    <property type="entry name" value="Glycos_transf_2"/>
    <property type="match status" value="1"/>
</dbReference>
<accession>A0A285PEL2</accession>
<dbReference type="PANTHER" id="PTHR22916:SF3">
    <property type="entry name" value="UDP-GLCNAC:BETAGAL BETA-1,3-N-ACETYLGLUCOSAMINYLTRANSFERASE-LIKE PROTEIN 1"/>
    <property type="match status" value="1"/>
</dbReference>
<keyword evidence="3" id="KW-1185">Reference proteome</keyword>
<dbReference type="EMBL" id="OBEL01000004">
    <property type="protein sequence ID" value="SNZ20155.1"/>
    <property type="molecule type" value="Genomic_DNA"/>
</dbReference>
<dbReference type="Proteomes" id="UP000219439">
    <property type="component" value="Unassembled WGS sequence"/>
</dbReference>
<dbReference type="RefSeq" id="WP_097154537.1">
    <property type="nucleotide sequence ID" value="NZ_OBEL01000004.1"/>
</dbReference>
<dbReference type="AlphaFoldDB" id="A0A285PEL2"/>
<organism evidence="2 3">
    <name type="scientific">Cohaesibacter gelatinilyticus</name>
    <dbReference type="NCBI Taxonomy" id="372072"/>
    <lineage>
        <taxon>Bacteria</taxon>
        <taxon>Pseudomonadati</taxon>
        <taxon>Pseudomonadota</taxon>
        <taxon>Alphaproteobacteria</taxon>
        <taxon>Hyphomicrobiales</taxon>
        <taxon>Cohaesibacteraceae</taxon>
    </lineage>
</organism>
<feature type="domain" description="Glycosyltransferase 2-like" evidence="1">
    <location>
        <begin position="16"/>
        <end position="130"/>
    </location>
</feature>
<evidence type="ECO:0000313" key="2">
    <source>
        <dbReference type="EMBL" id="SNZ20155.1"/>
    </source>
</evidence>
<dbReference type="Gene3D" id="3.90.550.10">
    <property type="entry name" value="Spore Coat Polysaccharide Biosynthesis Protein SpsA, Chain A"/>
    <property type="match status" value="1"/>
</dbReference>
<dbReference type="InterPro" id="IPR029044">
    <property type="entry name" value="Nucleotide-diphossugar_trans"/>
</dbReference>
<dbReference type="CDD" id="cd00761">
    <property type="entry name" value="Glyco_tranf_GTA_type"/>
    <property type="match status" value="1"/>
</dbReference>
<reference evidence="2 3" key="1">
    <citation type="submission" date="2017-09" db="EMBL/GenBank/DDBJ databases">
        <authorList>
            <person name="Ehlers B."/>
            <person name="Leendertz F.H."/>
        </authorList>
    </citation>
    <scope>NUCLEOTIDE SEQUENCE [LARGE SCALE GENOMIC DNA]</scope>
    <source>
        <strain evidence="2 3">DSM 18289</strain>
    </source>
</reference>
<dbReference type="OrthoDB" id="9794124at2"/>
<sequence>MMSEAAKQLNSSPTVSVVIPCYNQPKDLHRCLDSLVDQSYKNFEVLVCDDGSEEDMAAVTDCFADRLAIYFLTDTNFGGPARPRNRGIAASRGQYIAFLDADDWWAADKLKQSVAALENGADIVYHDLFVVRSADQCSFNDKISSTPVPNPAFESLLCLGVSIPNSSAVVRKESLIKIGSITEDRDLVSVEDYDTWIRLSRVTERFTRLSDCLGFYWVGGGNISAPSSKQMERIKKLYAQYLDDLEPILQERALGILSYRIGRIGVSCGEFKQARSQLAKALISPIPWSYRAKAIIFLSLSLIKSIRF</sequence>
<proteinExistence type="predicted"/>
<dbReference type="InterPro" id="IPR001173">
    <property type="entry name" value="Glyco_trans_2-like"/>
</dbReference>
<name>A0A285PEL2_9HYPH</name>
<protein>
    <submittedName>
        <fullName evidence="2">Glycosyltransferase involved in cell wall bisynthesis</fullName>
    </submittedName>
</protein>
<dbReference type="PANTHER" id="PTHR22916">
    <property type="entry name" value="GLYCOSYLTRANSFERASE"/>
    <property type="match status" value="1"/>
</dbReference>
<keyword evidence="2" id="KW-0808">Transferase</keyword>